<dbReference type="AlphaFoldDB" id="A0A7X6BHR5"/>
<dbReference type="GeneID" id="86892972"/>
<keyword evidence="4" id="KW-1185">Reference proteome</keyword>
<accession>A0A7X6BHR5</accession>
<sequence>MKYIIGLLIIAGLWACTKEDWPDNSRPEVNPFAVPADATGEEAELRRGFFDRTGMYLLFSDTLVAQEVNAVSAKKEKVYIKVHLEWNMVSTNQGIDSFICYPYKTLAEKKMLTEFVEREVLTSVPVLFYPYSIMLLDRLVYFQYNYYGGYEDPVEYSFYAGMQSTVITVSNLSAFTAGEKEKLKTNLVGNLISSNISVIPEADWADFYTYSDEYYKLSSQYVVPYPIEACGYLPTYADAGWGGPDFHTKEYDVKAYVEEIFKLSESEFRETYAEYPIIIDKMEEMVKVLRKHGVKVYE</sequence>
<evidence type="ECO:0000313" key="4">
    <source>
        <dbReference type="Proteomes" id="UP001302374"/>
    </source>
</evidence>
<dbReference type="RefSeq" id="WP_118305301.1">
    <property type="nucleotide sequence ID" value="NZ_BMPA01000002.1"/>
</dbReference>
<gene>
    <name evidence="2" type="ORF">F1644_16715</name>
    <name evidence="1" type="ORF">GGR15_000720</name>
</gene>
<protein>
    <submittedName>
        <fullName evidence="1">Uncharacterized protein</fullName>
    </submittedName>
</protein>
<evidence type="ECO:0000313" key="1">
    <source>
        <dbReference type="EMBL" id="NJC17115.1"/>
    </source>
</evidence>
<name>A0A7X6BHR5_9BACT</name>
<proteinExistence type="predicted"/>
<reference evidence="1 3" key="2">
    <citation type="submission" date="2020-03" db="EMBL/GenBank/DDBJ databases">
        <title>Genomic Encyclopedia of Type Strains, Phase IV (KMG-IV): sequencing the most valuable type-strain genomes for metagenomic binning, comparative biology and taxonomic classification.</title>
        <authorList>
            <person name="Goeker M."/>
        </authorList>
    </citation>
    <scope>NUCLEOTIDE SEQUENCE [LARGE SCALE GENOMIC DNA]</scope>
    <source>
        <strain evidence="1 3">DSM 105722</strain>
    </source>
</reference>
<evidence type="ECO:0000313" key="2">
    <source>
        <dbReference type="EMBL" id="WOF13802.1"/>
    </source>
</evidence>
<reference evidence="2 4" key="1">
    <citation type="submission" date="2019-09" db="EMBL/GenBank/DDBJ databases">
        <title>Butyricimonas paravirosa DSM 105722 (=214-4 = JCM 18677 = CCUG 65563).</title>
        <authorList>
            <person name="Le Roy T."/>
            <person name="Cani P.D."/>
        </authorList>
    </citation>
    <scope>NUCLEOTIDE SEQUENCE [LARGE SCALE GENOMIC DNA]</scope>
    <source>
        <strain evidence="2 4">DSM 105722</strain>
    </source>
</reference>
<dbReference type="EMBL" id="JAATLI010000002">
    <property type="protein sequence ID" value="NJC17115.1"/>
    <property type="molecule type" value="Genomic_DNA"/>
</dbReference>
<dbReference type="Proteomes" id="UP000576368">
    <property type="component" value="Unassembled WGS sequence"/>
</dbReference>
<dbReference type="EMBL" id="CP043839">
    <property type="protein sequence ID" value="WOF13802.1"/>
    <property type="molecule type" value="Genomic_DNA"/>
</dbReference>
<evidence type="ECO:0000313" key="3">
    <source>
        <dbReference type="Proteomes" id="UP000576368"/>
    </source>
</evidence>
<organism evidence="1 3">
    <name type="scientific">Butyricimonas paravirosa</name>
    <dbReference type="NCBI Taxonomy" id="1472417"/>
    <lineage>
        <taxon>Bacteria</taxon>
        <taxon>Pseudomonadati</taxon>
        <taxon>Bacteroidota</taxon>
        <taxon>Bacteroidia</taxon>
        <taxon>Bacteroidales</taxon>
        <taxon>Odoribacteraceae</taxon>
        <taxon>Butyricimonas</taxon>
    </lineage>
</organism>
<dbReference type="Proteomes" id="UP001302374">
    <property type="component" value="Chromosome"/>
</dbReference>